<evidence type="ECO:0000313" key="9">
    <source>
        <dbReference type="Proteomes" id="UP000552644"/>
    </source>
</evidence>
<feature type="domain" description="Major facilitator superfamily (MFS) profile" evidence="7">
    <location>
        <begin position="16"/>
        <end position="385"/>
    </location>
</feature>
<feature type="transmembrane region" description="Helical" evidence="6">
    <location>
        <begin position="361"/>
        <end position="381"/>
    </location>
</feature>
<feature type="transmembrane region" description="Helical" evidence="6">
    <location>
        <begin position="214"/>
        <end position="235"/>
    </location>
</feature>
<comment type="subcellular location">
    <subcellularLocation>
        <location evidence="1">Cell membrane</location>
        <topology evidence="1">Multi-pass membrane protein</topology>
    </subcellularLocation>
</comment>
<evidence type="ECO:0000256" key="5">
    <source>
        <dbReference type="ARBA" id="ARBA00023136"/>
    </source>
</evidence>
<evidence type="ECO:0000256" key="2">
    <source>
        <dbReference type="ARBA" id="ARBA00022475"/>
    </source>
</evidence>
<feature type="transmembrane region" description="Helical" evidence="6">
    <location>
        <begin position="50"/>
        <end position="71"/>
    </location>
</feature>
<dbReference type="InterPro" id="IPR036259">
    <property type="entry name" value="MFS_trans_sf"/>
</dbReference>
<feature type="transmembrane region" description="Helical" evidence="6">
    <location>
        <begin position="279"/>
        <end position="298"/>
    </location>
</feature>
<feature type="transmembrane region" description="Helical" evidence="6">
    <location>
        <begin position="304"/>
        <end position="323"/>
    </location>
</feature>
<evidence type="ECO:0000256" key="4">
    <source>
        <dbReference type="ARBA" id="ARBA00022989"/>
    </source>
</evidence>
<keyword evidence="3 6" id="KW-0812">Transmembrane</keyword>
<dbReference type="SUPFAM" id="SSF103473">
    <property type="entry name" value="MFS general substrate transporter"/>
    <property type="match status" value="1"/>
</dbReference>
<dbReference type="CDD" id="cd17324">
    <property type="entry name" value="MFS_NepI_like"/>
    <property type="match status" value="1"/>
</dbReference>
<dbReference type="InterPro" id="IPR050189">
    <property type="entry name" value="MFS_Efflux_Transporters"/>
</dbReference>
<dbReference type="InterPro" id="IPR020846">
    <property type="entry name" value="MFS_dom"/>
</dbReference>
<dbReference type="GO" id="GO:0005886">
    <property type="term" value="C:plasma membrane"/>
    <property type="evidence" value="ECO:0007669"/>
    <property type="project" value="UniProtKB-SubCell"/>
</dbReference>
<gene>
    <name evidence="8" type="ORF">FHS44_000701</name>
</gene>
<evidence type="ECO:0000256" key="6">
    <source>
        <dbReference type="SAM" id="Phobius"/>
    </source>
</evidence>
<keyword evidence="9" id="KW-1185">Reference proteome</keyword>
<accession>A0A7W7QHI7</accession>
<proteinExistence type="predicted"/>
<dbReference type="Gene3D" id="1.20.1250.20">
    <property type="entry name" value="MFS general substrate transporter like domains"/>
    <property type="match status" value="1"/>
</dbReference>
<feature type="transmembrane region" description="Helical" evidence="6">
    <location>
        <begin position="83"/>
        <end position="105"/>
    </location>
</feature>
<dbReference type="EMBL" id="JACHJP010000001">
    <property type="protein sequence ID" value="MBB4913629.1"/>
    <property type="molecule type" value="Genomic_DNA"/>
</dbReference>
<organism evidence="8 9">
    <name type="scientific">Streptosporangium saharense</name>
    <dbReference type="NCBI Taxonomy" id="1706840"/>
    <lineage>
        <taxon>Bacteria</taxon>
        <taxon>Bacillati</taxon>
        <taxon>Actinomycetota</taxon>
        <taxon>Actinomycetes</taxon>
        <taxon>Streptosporangiales</taxon>
        <taxon>Streptosporangiaceae</taxon>
        <taxon>Streptosporangium</taxon>
    </lineage>
</organism>
<dbReference type="GO" id="GO:0022857">
    <property type="term" value="F:transmembrane transporter activity"/>
    <property type="evidence" value="ECO:0007669"/>
    <property type="project" value="InterPro"/>
</dbReference>
<keyword evidence="5 6" id="KW-0472">Membrane</keyword>
<feature type="transmembrane region" description="Helical" evidence="6">
    <location>
        <begin position="330"/>
        <end position="349"/>
    </location>
</feature>
<evidence type="ECO:0000259" key="7">
    <source>
        <dbReference type="PROSITE" id="PS50850"/>
    </source>
</evidence>
<protein>
    <submittedName>
        <fullName evidence="8">Putative MFS family arabinose efflux permease</fullName>
    </submittedName>
</protein>
<dbReference type="RefSeq" id="WP_184712383.1">
    <property type="nucleotide sequence ID" value="NZ_JACHJP010000001.1"/>
</dbReference>
<reference evidence="8 9" key="1">
    <citation type="submission" date="2020-08" db="EMBL/GenBank/DDBJ databases">
        <title>Genomic Encyclopedia of Type Strains, Phase III (KMG-III): the genomes of soil and plant-associated and newly described type strains.</title>
        <authorList>
            <person name="Whitman W."/>
        </authorList>
    </citation>
    <scope>NUCLEOTIDE SEQUENCE [LARGE SCALE GENOMIC DNA]</scope>
    <source>
        <strain evidence="8 9">CECT 8840</strain>
    </source>
</reference>
<feature type="transmembrane region" description="Helical" evidence="6">
    <location>
        <begin position="111"/>
        <end position="132"/>
    </location>
</feature>
<feature type="transmembrane region" description="Helical" evidence="6">
    <location>
        <begin position="144"/>
        <end position="166"/>
    </location>
</feature>
<dbReference type="Proteomes" id="UP000552644">
    <property type="component" value="Unassembled WGS sequence"/>
</dbReference>
<sequence length="386" mass="39215">MTMTDVSAVTRARWLAVFSVAVGTFTIVTSEMLPVGLLTSIATDLGVSDGTAGLTMTAPGLVAAISAPVLAITTRRLDRRVMLLGLVALLSVANLAGAFAPNYLVMMAARVLTGVSIGGFWAFAAGLGLRLVPEASVGRATSIILAGVSVASVLGVPLATFISSFAGWRTAFASMGALALALIVLLAVTLPPLPGEPRERGSEPSPARRLSGSLKIVLVLTALIVSGHFAAYTYVRPFLEQVSHAGPAFVSAALLLYGAAGVAGNFVAGAWAARNPRPVLITLALLIALATAALPLVGLPLVMLVVWGLGYGGVGVALQLWILRSGDGEMGTAFFVGVFNVSIALGAFVGGRIVDGVSLPGVMWVGTALALVAVAVTAAFGRTRTA</sequence>
<dbReference type="PANTHER" id="PTHR43124">
    <property type="entry name" value="PURINE EFFLUX PUMP PBUE"/>
    <property type="match status" value="1"/>
</dbReference>
<dbReference type="PROSITE" id="PS50850">
    <property type="entry name" value="MFS"/>
    <property type="match status" value="1"/>
</dbReference>
<dbReference type="PANTHER" id="PTHR43124:SF3">
    <property type="entry name" value="CHLORAMPHENICOL EFFLUX PUMP RV0191"/>
    <property type="match status" value="1"/>
</dbReference>
<dbReference type="AlphaFoldDB" id="A0A7W7QHI7"/>
<keyword evidence="4 6" id="KW-1133">Transmembrane helix</keyword>
<feature type="transmembrane region" description="Helical" evidence="6">
    <location>
        <begin position="172"/>
        <end position="193"/>
    </location>
</feature>
<dbReference type="InterPro" id="IPR011701">
    <property type="entry name" value="MFS"/>
</dbReference>
<name>A0A7W7QHI7_9ACTN</name>
<evidence type="ECO:0000256" key="3">
    <source>
        <dbReference type="ARBA" id="ARBA00022692"/>
    </source>
</evidence>
<dbReference type="Pfam" id="PF07690">
    <property type="entry name" value="MFS_1"/>
    <property type="match status" value="1"/>
</dbReference>
<evidence type="ECO:0000256" key="1">
    <source>
        <dbReference type="ARBA" id="ARBA00004651"/>
    </source>
</evidence>
<evidence type="ECO:0000313" key="8">
    <source>
        <dbReference type="EMBL" id="MBB4913629.1"/>
    </source>
</evidence>
<feature type="transmembrane region" description="Helical" evidence="6">
    <location>
        <begin position="12"/>
        <end position="30"/>
    </location>
</feature>
<keyword evidence="2" id="KW-1003">Cell membrane</keyword>
<comment type="caution">
    <text evidence="8">The sequence shown here is derived from an EMBL/GenBank/DDBJ whole genome shotgun (WGS) entry which is preliminary data.</text>
</comment>
<feature type="transmembrane region" description="Helical" evidence="6">
    <location>
        <begin position="247"/>
        <end position="267"/>
    </location>
</feature>